<protein>
    <submittedName>
        <fullName evidence="3">Efflux RND transporter periplasmic adaptor subunit</fullName>
    </submittedName>
</protein>
<reference evidence="3 4" key="1">
    <citation type="submission" date="2018-10" db="EMBL/GenBank/DDBJ databases">
        <title>Parasedimentitalea marina sp. nov., a psychrophilic bacterium isolated from deep seawater of the New Britain Trench.</title>
        <authorList>
            <person name="Cao J."/>
        </authorList>
    </citation>
    <scope>NUCLEOTIDE SEQUENCE [LARGE SCALE GENOMIC DNA]</scope>
    <source>
        <strain evidence="3 4">W43</strain>
    </source>
</reference>
<dbReference type="EMBL" id="CP033219">
    <property type="protein sequence ID" value="AZV77034.1"/>
    <property type="molecule type" value="Genomic_DNA"/>
</dbReference>
<dbReference type="Gene3D" id="2.40.420.20">
    <property type="match status" value="1"/>
</dbReference>
<dbReference type="Proteomes" id="UP000283063">
    <property type="component" value="Chromosome"/>
</dbReference>
<dbReference type="PANTHER" id="PTHR30469:SF11">
    <property type="entry name" value="BLL4320 PROTEIN"/>
    <property type="match status" value="1"/>
</dbReference>
<dbReference type="GO" id="GO:1990281">
    <property type="term" value="C:efflux pump complex"/>
    <property type="evidence" value="ECO:0007669"/>
    <property type="project" value="TreeGrafter"/>
</dbReference>
<dbReference type="SUPFAM" id="SSF111369">
    <property type="entry name" value="HlyD-like secretion proteins"/>
    <property type="match status" value="1"/>
</dbReference>
<dbReference type="KEGG" id="sedi:EBB79_03405"/>
<dbReference type="AlphaFoldDB" id="A0A3T0MZ38"/>
<dbReference type="NCBIfam" id="TIGR01730">
    <property type="entry name" value="RND_mfp"/>
    <property type="match status" value="1"/>
</dbReference>
<evidence type="ECO:0000256" key="1">
    <source>
        <dbReference type="ARBA" id="ARBA00009477"/>
    </source>
</evidence>
<dbReference type="InterPro" id="IPR006143">
    <property type="entry name" value="RND_pump_MFP"/>
</dbReference>
<dbReference type="InterPro" id="IPR058624">
    <property type="entry name" value="MdtA-like_HH"/>
</dbReference>
<evidence type="ECO:0000259" key="2">
    <source>
        <dbReference type="Pfam" id="PF25876"/>
    </source>
</evidence>
<sequence>MKRILPLARRSLLALFFIGTLVLGTTVIHQRAAEGRTQDITGAAAIPVTSARIQIIDHYQVFEHFVGRLEPAQRADTSFEHGGLITDIFTDEGQHVEKGAIIARLDIQILQTELDRLHGQLQHVTAQVELARLTEQRQINLQVKGHVSDQRADEARLKTKAFDGQRIALLASVHRIELDLEKSLLRAPFSGIVGRRHVDVGTVVQGGTPVLEILETSAPRARIGIAPEAAKALHIGQQIDLSADGSSLAGRISAIRLDMSTQTRSVSVLVDLEARKNVQFGNTIRFRLARDIPETGAWLQISALSEGYKGTWTTLTLKPTDTDGQYQVGQEAVEIIHTNGQQAFVRGTLTDGQRIITSGRNRVIPGQTVSLAETE</sequence>
<name>A0A3T0MZ38_9RHOB</name>
<evidence type="ECO:0000313" key="3">
    <source>
        <dbReference type="EMBL" id="AZV77034.1"/>
    </source>
</evidence>
<comment type="similarity">
    <text evidence="1">Belongs to the membrane fusion protein (MFP) (TC 8.A.1) family.</text>
</comment>
<evidence type="ECO:0000313" key="4">
    <source>
        <dbReference type="Proteomes" id="UP000283063"/>
    </source>
</evidence>
<dbReference type="OrthoDB" id="9813967at2"/>
<feature type="domain" description="Multidrug resistance protein MdtA-like alpha-helical hairpin" evidence="2">
    <location>
        <begin position="114"/>
        <end position="181"/>
    </location>
</feature>
<accession>A0A3T0MZ38</accession>
<gene>
    <name evidence="3" type="ORF">EBB79_03405</name>
</gene>
<dbReference type="GO" id="GO:0015562">
    <property type="term" value="F:efflux transmembrane transporter activity"/>
    <property type="evidence" value="ECO:0007669"/>
    <property type="project" value="TreeGrafter"/>
</dbReference>
<dbReference type="Gene3D" id="2.40.30.170">
    <property type="match status" value="1"/>
</dbReference>
<proteinExistence type="inferred from homology"/>
<dbReference type="PANTHER" id="PTHR30469">
    <property type="entry name" value="MULTIDRUG RESISTANCE PROTEIN MDTA"/>
    <property type="match status" value="1"/>
</dbReference>
<dbReference type="Gene3D" id="2.40.50.100">
    <property type="match status" value="1"/>
</dbReference>
<organism evidence="3 4">
    <name type="scientific">Parasedimentitalea marina</name>
    <dbReference type="NCBI Taxonomy" id="2483033"/>
    <lineage>
        <taxon>Bacteria</taxon>
        <taxon>Pseudomonadati</taxon>
        <taxon>Pseudomonadota</taxon>
        <taxon>Alphaproteobacteria</taxon>
        <taxon>Rhodobacterales</taxon>
        <taxon>Paracoccaceae</taxon>
        <taxon>Parasedimentitalea</taxon>
    </lineage>
</organism>
<keyword evidence="4" id="KW-1185">Reference proteome</keyword>
<dbReference type="RefSeq" id="WP_127747579.1">
    <property type="nucleotide sequence ID" value="NZ_CP033219.1"/>
</dbReference>
<dbReference type="Pfam" id="PF25876">
    <property type="entry name" value="HH_MFP_RND"/>
    <property type="match status" value="1"/>
</dbReference>
<dbReference type="Gene3D" id="1.10.287.470">
    <property type="entry name" value="Helix hairpin bin"/>
    <property type="match status" value="1"/>
</dbReference>